<feature type="domain" description="DUF11" evidence="1">
    <location>
        <begin position="188"/>
        <end position="302"/>
    </location>
</feature>
<dbReference type="Pfam" id="PF01345">
    <property type="entry name" value="DUF11"/>
    <property type="match status" value="1"/>
</dbReference>
<dbReference type="PANTHER" id="PTHR34819:SF3">
    <property type="entry name" value="CELL SURFACE PROTEIN"/>
    <property type="match status" value="1"/>
</dbReference>
<reference evidence="3" key="1">
    <citation type="journal article" date="2019" name="Int. J. Syst. Evol. Microbiol.">
        <title>The Global Catalogue of Microorganisms (GCM) 10K type strain sequencing project: providing services to taxonomists for standard genome sequencing and annotation.</title>
        <authorList>
            <consortium name="The Broad Institute Genomics Platform"/>
            <consortium name="The Broad Institute Genome Sequencing Center for Infectious Disease"/>
            <person name="Wu L."/>
            <person name="Ma J."/>
        </authorList>
    </citation>
    <scope>NUCLEOTIDE SEQUENCE [LARGE SCALE GENOMIC DNA]</scope>
    <source>
        <strain evidence="3">KCTC 52924</strain>
    </source>
</reference>
<name>A0ABW5VDK0_9FLAO</name>
<organism evidence="2 3">
    <name type="scientific">Arenibacter antarcticus</name>
    <dbReference type="NCBI Taxonomy" id="2040469"/>
    <lineage>
        <taxon>Bacteria</taxon>
        <taxon>Pseudomonadati</taxon>
        <taxon>Bacteroidota</taxon>
        <taxon>Flavobacteriia</taxon>
        <taxon>Flavobacteriales</taxon>
        <taxon>Flavobacteriaceae</taxon>
        <taxon>Arenibacter</taxon>
    </lineage>
</organism>
<evidence type="ECO:0000259" key="1">
    <source>
        <dbReference type="Pfam" id="PF01345"/>
    </source>
</evidence>
<accession>A0ABW5VDK0</accession>
<dbReference type="RefSeq" id="WP_251807784.1">
    <property type="nucleotide sequence ID" value="NZ_CP166679.1"/>
</dbReference>
<proteinExistence type="predicted"/>
<gene>
    <name evidence="2" type="ORF">ACFS1K_08475</name>
</gene>
<dbReference type="InterPro" id="IPR051172">
    <property type="entry name" value="Chlamydia_OmcB"/>
</dbReference>
<dbReference type="NCBIfam" id="TIGR04131">
    <property type="entry name" value="Bac_Flav_CTERM"/>
    <property type="match status" value="1"/>
</dbReference>
<keyword evidence="3" id="KW-1185">Reference proteome</keyword>
<dbReference type="NCBIfam" id="TIGR01451">
    <property type="entry name" value="B_ant_repeat"/>
    <property type="match status" value="1"/>
</dbReference>
<dbReference type="Pfam" id="PF13585">
    <property type="entry name" value="CHU_C"/>
    <property type="match status" value="1"/>
</dbReference>
<dbReference type="EMBL" id="JBHUOK010000029">
    <property type="protein sequence ID" value="MFD2789793.1"/>
    <property type="molecule type" value="Genomic_DNA"/>
</dbReference>
<dbReference type="InterPro" id="IPR047589">
    <property type="entry name" value="DUF11_rpt"/>
</dbReference>
<evidence type="ECO:0000313" key="2">
    <source>
        <dbReference type="EMBL" id="MFD2789793.1"/>
    </source>
</evidence>
<evidence type="ECO:0000313" key="3">
    <source>
        <dbReference type="Proteomes" id="UP001597532"/>
    </source>
</evidence>
<dbReference type="InterPro" id="IPR001434">
    <property type="entry name" value="OmcB-like_DUF11"/>
</dbReference>
<dbReference type="PANTHER" id="PTHR34819">
    <property type="entry name" value="LARGE CYSTEINE-RICH PERIPLASMIC PROTEIN OMCB"/>
    <property type="match status" value="1"/>
</dbReference>
<dbReference type="Proteomes" id="UP001597532">
    <property type="component" value="Unassembled WGS sequence"/>
</dbReference>
<comment type="caution">
    <text evidence="2">The sequence shown here is derived from an EMBL/GenBank/DDBJ whole genome shotgun (WGS) entry which is preliminary data.</text>
</comment>
<sequence length="400" mass="44464">MVPKAVSKVNKTVDLLKEDFTERIGRYGDPLPPTTKNSSQEFCALNRPTLHSIQINESNVIWYHQETNGNPLDPSSLLEENTTYYAAQIIANDESPGRLAISVLLGVPSSPTTNDTVQVFSTSENPTIGDIKVTETNIIWYDAPVEGKLLHFDTPLENGIKYFASQVINNCESVDRLPVKIALIEPSDITITKTVNNKRPIIGEKVILTITVQNDGTSVFNDIVINEQLGRGFTYINAKTTNGSFNPSDRVWTLSSLPSLETAVLYIEVEATPNGDYSSISTIESAFPKDKNLQNNSAEITLEPSCITIYNEFTPNDDGDNDYFRIDCIETFPESVLQIFNRYGALVYHKKGYQNDWRGFANVSGSLGKGSPLPTGTYFYSLKTNGLSENKTGWLFLRKE</sequence>
<dbReference type="InterPro" id="IPR026341">
    <property type="entry name" value="T9SS_type_B"/>
</dbReference>
<protein>
    <submittedName>
        <fullName evidence="2">Gliding motility-associated C-terminal domain-containing protein</fullName>
    </submittedName>
</protein>